<dbReference type="Pfam" id="PF00583">
    <property type="entry name" value="Acetyltransf_1"/>
    <property type="match status" value="1"/>
</dbReference>
<organism evidence="2 3">
    <name type="scientific">Gracilibacillus salinarum</name>
    <dbReference type="NCBI Taxonomy" id="2932255"/>
    <lineage>
        <taxon>Bacteria</taxon>
        <taxon>Bacillati</taxon>
        <taxon>Bacillota</taxon>
        <taxon>Bacilli</taxon>
        <taxon>Bacillales</taxon>
        <taxon>Bacillaceae</taxon>
        <taxon>Gracilibacillus</taxon>
    </lineage>
</organism>
<dbReference type="CDD" id="cd04301">
    <property type="entry name" value="NAT_SF"/>
    <property type="match status" value="1"/>
</dbReference>
<dbReference type="Gene3D" id="3.40.630.30">
    <property type="match status" value="1"/>
</dbReference>
<evidence type="ECO:0000313" key="2">
    <source>
        <dbReference type="EMBL" id="UOQ83452.1"/>
    </source>
</evidence>
<accession>A0ABY4GIZ2</accession>
<gene>
    <name evidence="2" type="ORF">MUN87_11835</name>
</gene>
<reference evidence="2 3" key="1">
    <citation type="submission" date="2022-04" db="EMBL/GenBank/DDBJ databases">
        <title>Gracilibacillus sp. isolated from saltern.</title>
        <authorList>
            <person name="Won M."/>
            <person name="Lee C.-M."/>
            <person name="Woen H.-Y."/>
            <person name="Kwon S.-W."/>
        </authorList>
    </citation>
    <scope>NUCLEOTIDE SEQUENCE [LARGE SCALE GENOMIC DNA]</scope>
    <source>
        <strain evidence="2 3">SSPM10-3</strain>
    </source>
</reference>
<dbReference type="InterPro" id="IPR052829">
    <property type="entry name" value="N-acetyltransferase_domain"/>
</dbReference>
<name>A0ABY4GIZ2_9BACI</name>
<dbReference type="InterPro" id="IPR016181">
    <property type="entry name" value="Acyl_CoA_acyltransferase"/>
</dbReference>
<feature type="domain" description="N-acetyltransferase" evidence="1">
    <location>
        <begin position="2"/>
        <end position="152"/>
    </location>
</feature>
<dbReference type="SUPFAM" id="SSF55729">
    <property type="entry name" value="Acyl-CoA N-acyltransferases (Nat)"/>
    <property type="match status" value="1"/>
</dbReference>
<evidence type="ECO:0000259" key="1">
    <source>
        <dbReference type="PROSITE" id="PS51186"/>
    </source>
</evidence>
<dbReference type="EMBL" id="CP095071">
    <property type="protein sequence ID" value="UOQ83452.1"/>
    <property type="molecule type" value="Genomic_DNA"/>
</dbReference>
<dbReference type="Proteomes" id="UP000831537">
    <property type="component" value="Chromosome"/>
</dbReference>
<sequence length="152" mass="17460">MVTLQPMTTAQFQQFFQTAITNYAAEKVKAGNWTEEDSLQHARQDFDNLLPDREHTKDHYLFAIMSENGDQVGIIWLARQTAEKGFIYDILIEEAYRGKGYGKAAMQQIEVEAKQLGMQKIGLHVFGHNKTAVHLYDSLDYQTTNIVMEKEL</sequence>
<dbReference type="InterPro" id="IPR000182">
    <property type="entry name" value="GNAT_dom"/>
</dbReference>
<keyword evidence="3" id="KW-1185">Reference proteome</keyword>
<proteinExistence type="predicted"/>
<evidence type="ECO:0000313" key="3">
    <source>
        <dbReference type="Proteomes" id="UP000831537"/>
    </source>
</evidence>
<dbReference type="PROSITE" id="PS51186">
    <property type="entry name" value="GNAT"/>
    <property type="match status" value="1"/>
</dbReference>
<dbReference type="PANTHER" id="PTHR43259:SF1">
    <property type="entry name" value="N-ACETYLTRANSFERASE DOMAIN-CONTAINING PROTEIN"/>
    <property type="match status" value="1"/>
</dbReference>
<protein>
    <submittedName>
        <fullName evidence="2">GNAT family N-acetyltransferase</fullName>
    </submittedName>
</protein>
<dbReference type="RefSeq" id="WP_244740355.1">
    <property type="nucleotide sequence ID" value="NZ_CP095071.1"/>
</dbReference>
<dbReference type="PANTHER" id="PTHR43259">
    <property type="entry name" value="SPT10P"/>
    <property type="match status" value="1"/>
</dbReference>